<comment type="caution">
    <text evidence="4">The sequence shown here is derived from an EMBL/GenBank/DDBJ whole genome shotgun (WGS) entry which is preliminary data.</text>
</comment>
<dbReference type="GO" id="GO:0016829">
    <property type="term" value="F:lyase activity"/>
    <property type="evidence" value="ECO:0007669"/>
    <property type="project" value="InterPro"/>
</dbReference>
<evidence type="ECO:0000256" key="1">
    <source>
        <dbReference type="ARBA" id="ARBA00004196"/>
    </source>
</evidence>
<name>A0A6B0GGJ3_9EURY</name>
<comment type="subcellular location">
    <subcellularLocation>
        <location evidence="1">Cell envelope</location>
    </subcellularLocation>
</comment>
<evidence type="ECO:0000259" key="3">
    <source>
        <dbReference type="Pfam" id="PF07940"/>
    </source>
</evidence>
<dbReference type="Gene3D" id="1.50.10.100">
    <property type="entry name" value="Chondroitin AC/alginate lyase"/>
    <property type="match status" value="1"/>
</dbReference>
<dbReference type="SUPFAM" id="SSF48230">
    <property type="entry name" value="Chondroitin AC/alginate lyase"/>
    <property type="match status" value="1"/>
</dbReference>
<dbReference type="PANTHER" id="PTHR38045:SF1">
    <property type="entry name" value="HEPARINASE II_III-LIKE PROTEIN"/>
    <property type="match status" value="1"/>
</dbReference>
<dbReference type="PANTHER" id="PTHR38045">
    <property type="entry name" value="CHROMOSOME 1, WHOLE GENOME SHOTGUN SEQUENCE"/>
    <property type="match status" value="1"/>
</dbReference>
<accession>A0A6B0GGJ3</accession>
<dbReference type="Pfam" id="PF07940">
    <property type="entry name" value="Hepar_II_III_C"/>
    <property type="match status" value="1"/>
</dbReference>
<evidence type="ECO:0000313" key="4">
    <source>
        <dbReference type="EMBL" id="MWG33844.1"/>
    </source>
</evidence>
<dbReference type="RefSeq" id="WP_158203565.1">
    <property type="nucleotide sequence ID" value="NZ_WSZK01000011.1"/>
</dbReference>
<dbReference type="InterPro" id="IPR008929">
    <property type="entry name" value="Chondroitin_lyas"/>
</dbReference>
<dbReference type="InterPro" id="IPR012480">
    <property type="entry name" value="Hepar_II_III_C"/>
</dbReference>
<protein>
    <submittedName>
        <fullName evidence="4">Heparinase</fullName>
    </submittedName>
</protein>
<feature type="domain" description="Heparinase II/III-like C-terminal" evidence="3">
    <location>
        <begin position="399"/>
        <end position="596"/>
    </location>
</feature>
<proteinExistence type="predicted"/>
<evidence type="ECO:0000256" key="2">
    <source>
        <dbReference type="SAM" id="MobiDB-lite"/>
    </source>
</evidence>
<evidence type="ECO:0000313" key="5">
    <source>
        <dbReference type="Proteomes" id="UP000451471"/>
    </source>
</evidence>
<keyword evidence="5" id="KW-1185">Reference proteome</keyword>
<dbReference type="Proteomes" id="UP000451471">
    <property type="component" value="Unassembled WGS sequence"/>
</dbReference>
<feature type="region of interest" description="Disordered" evidence="2">
    <location>
        <begin position="607"/>
        <end position="627"/>
    </location>
</feature>
<sequence length="650" mass="71286">MNRNRPTGDWDVGALSTVAGTGPRCSLPSYDDQQAWDRLCGSAALAPLVERVVDRADAVRSSEALRTTTASQYLDYDRTGDLNAYHSTYAAQRTALSALAVAECLDREGRYLDAVLDHAWTVCEATTWVLPAHRSEGSLCEGLPAVDAAPTVDLNAATTALLLAELDDLLGDRLHPALRGRIRAEVERRVLMPYETENHWWTDAENNWNAVCTAGCVGAAIHLLDDEERVARFVARAADSTERYLAGFGADGCTQEGMGYWNFGVGHFVVLADLVESWTGGERSLVSAPITREIAAYPRRVELSPGRYVPFSDAAETDGLLPYAACWLGRRFDRPALAARGRYELATAPALAALHRLRRNLFWPLDAPRAPVAAPPERTYFADNQWWLVRDDAEAHDTFVVAAKGGHNGESHNHLDCGSFVTHVRGESLLTDLGKPVYDAGYFGEERYEYLTTQSLGHSVPHVNGHEQAVGREHAARMLNRTESAERETFALDLTTCYPDAAGIGELHRRFMFDRGAPMGRLRVTDTVWFAPDAGREFVSVLVSYCPLSVEDGTLWVDGERATLRVDAGPGDVGVAVERLPAALDRDRWRMNDDGGETGASDVWRARLSPDPDATVDVDGEGGEGTRRLRLDVTPSTAWERFGGAWNTTG</sequence>
<reference evidence="4 5" key="1">
    <citation type="submission" date="2019-12" db="EMBL/GenBank/DDBJ databases">
        <title>Halocatena pleomorpha gen. nov. sp. nov., an extremely halophilic archaeon of family Halobacteriaceae isolated from saltpan soil.</title>
        <authorList>
            <person name="Pal Y."/>
            <person name="Verma A."/>
            <person name="Krishnamurthi S."/>
            <person name="Kumar P."/>
        </authorList>
    </citation>
    <scope>NUCLEOTIDE SEQUENCE [LARGE SCALE GENOMIC DNA]</scope>
    <source>
        <strain evidence="4 5">JCM 16495</strain>
    </source>
</reference>
<dbReference type="EMBL" id="WSZK01000011">
    <property type="protein sequence ID" value="MWG33844.1"/>
    <property type="molecule type" value="Genomic_DNA"/>
</dbReference>
<dbReference type="Gene3D" id="2.70.98.70">
    <property type="match status" value="1"/>
</dbReference>
<gene>
    <name evidence="4" type="ORF">GQS65_04935</name>
</gene>
<dbReference type="AlphaFoldDB" id="A0A6B0GGJ3"/>
<organism evidence="4 5">
    <name type="scientific">Halomarina oriensis</name>
    <dbReference type="NCBI Taxonomy" id="671145"/>
    <lineage>
        <taxon>Archaea</taxon>
        <taxon>Methanobacteriati</taxon>
        <taxon>Methanobacteriota</taxon>
        <taxon>Stenosarchaea group</taxon>
        <taxon>Halobacteria</taxon>
        <taxon>Halobacteriales</taxon>
        <taxon>Natronomonadaceae</taxon>
        <taxon>Halomarina</taxon>
    </lineage>
</organism>